<accession>A0ABN8XFK3</accession>
<evidence type="ECO:0000313" key="2">
    <source>
        <dbReference type="Proteomes" id="UP001161497"/>
    </source>
</evidence>
<sequence>MITLIISKTPKKRIAWKQLFKDHLFKIIYNGQYLSFHHHCV</sequence>
<name>A0ABN8XFK3_9BACT</name>
<gene>
    <name evidence="1" type="ORF">MFUM_0999</name>
</gene>
<evidence type="ECO:0000313" key="1">
    <source>
        <dbReference type="EMBL" id="CAI9085370.1"/>
    </source>
</evidence>
<protein>
    <submittedName>
        <fullName evidence="1">Uncharacterized protein</fullName>
    </submittedName>
</protein>
<dbReference type="EMBL" id="OX458932">
    <property type="protein sequence ID" value="CAI9085370.1"/>
    <property type="molecule type" value="Genomic_DNA"/>
</dbReference>
<dbReference type="Proteomes" id="UP001161497">
    <property type="component" value="Chromosome"/>
</dbReference>
<proteinExistence type="predicted"/>
<organism evidence="1 2">
    <name type="scientific">Candidatus Methylacidiphilum fumarolicum</name>
    <dbReference type="NCBI Taxonomy" id="591154"/>
    <lineage>
        <taxon>Bacteria</taxon>
        <taxon>Pseudomonadati</taxon>
        <taxon>Verrucomicrobiota</taxon>
        <taxon>Methylacidiphilae</taxon>
        <taxon>Methylacidiphilales</taxon>
        <taxon>Methylacidiphilaceae</taxon>
        <taxon>Methylacidiphilum (ex Ratnadevi et al. 2023)</taxon>
    </lineage>
</organism>
<reference evidence="1" key="1">
    <citation type="submission" date="2023-03" db="EMBL/GenBank/DDBJ databases">
        <authorList>
            <person name="Cremers G."/>
            <person name="Picone N."/>
        </authorList>
    </citation>
    <scope>NUCLEOTIDE SEQUENCE</scope>
    <source>
        <strain evidence="1">Sample_alias</strain>
    </source>
</reference>
<keyword evidence="2" id="KW-1185">Reference proteome</keyword>